<accession>A0A0C9Y4R5</accession>
<evidence type="ECO:0000256" key="1">
    <source>
        <dbReference type="SAM" id="MobiDB-lite"/>
    </source>
</evidence>
<dbReference type="Proteomes" id="UP000054477">
    <property type="component" value="Unassembled WGS sequence"/>
</dbReference>
<gene>
    <name evidence="2" type="ORF">K443DRAFT_5653</name>
</gene>
<dbReference type="EMBL" id="KN838584">
    <property type="protein sequence ID" value="KIK03068.1"/>
    <property type="molecule type" value="Genomic_DNA"/>
</dbReference>
<name>A0A0C9Y4R5_9AGAR</name>
<feature type="region of interest" description="Disordered" evidence="1">
    <location>
        <begin position="1"/>
        <end position="28"/>
    </location>
</feature>
<sequence length="328" mass="37539">MPSSADMLIPASPDVSPSTELDNAQSNSQQTFSFHPKYALPVYEVVFSVEGKGFILDSSKLSRHSPFLGHMLSDGNLGGTLDPGTEDCEGSQKEREGSRKNPIIIAGLTAQAFEDFMDWFNHIALEPLKTEHTEQLLNILHISHMWQMEQGVKFAASQLIKQSLHPVHRLRLAQQYGLQDWIEIPLRMLLSTPLELYTEVNENNLDFPLYVIIATTKESIATARKRLAHHPPFPADSDNTPFCLHHTVCKKVWYEKWFLVLGRSIHHPSEHFPIILIPETLEKMDHRGMNPECKKYVLEWIQTNFFSLIRKEEDLIQQAITTVHGMFF</sequence>
<reference evidence="3" key="2">
    <citation type="submission" date="2015-01" db="EMBL/GenBank/DDBJ databases">
        <title>Evolutionary Origins and Diversification of the Mycorrhizal Mutualists.</title>
        <authorList>
            <consortium name="DOE Joint Genome Institute"/>
            <consortium name="Mycorrhizal Genomics Consortium"/>
            <person name="Kohler A."/>
            <person name="Kuo A."/>
            <person name="Nagy L.G."/>
            <person name="Floudas D."/>
            <person name="Copeland A."/>
            <person name="Barry K.W."/>
            <person name="Cichocki N."/>
            <person name="Veneault-Fourrey C."/>
            <person name="LaButti K."/>
            <person name="Lindquist E.A."/>
            <person name="Lipzen A."/>
            <person name="Lundell T."/>
            <person name="Morin E."/>
            <person name="Murat C."/>
            <person name="Riley R."/>
            <person name="Ohm R."/>
            <person name="Sun H."/>
            <person name="Tunlid A."/>
            <person name="Henrissat B."/>
            <person name="Grigoriev I.V."/>
            <person name="Hibbett D.S."/>
            <person name="Martin F."/>
        </authorList>
    </citation>
    <scope>NUCLEOTIDE SEQUENCE [LARGE SCALE GENOMIC DNA]</scope>
    <source>
        <strain evidence="3">LaAM-08-1</strain>
    </source>
</reference>
<organism evidence="2 3">
    <name type="scientific">Laccaria amethystina LaAM-08-1</name>
    <dbReference type="NCBI Taxonomy" id="1095629"/>
    <lineage>
        <taxon>Eukaryota</taxon>
        <taxon>Fungi</taxon>
        <taxon>Dikarya</taxon>
        <taxon>Basidiomycota</taxon>
        <taxon>Agaricomycotina</taxon>
        <taxon>Agaricomycetes</taxon>
        <taxon>Agaricomycetidae</taxon>
        <taxon>Agaricales</taxon>
        <taxon>Agaricineae</taxon>
        <taxon>Hydnangiaceae</taxon>
        <taxon>Laccaria</taxon>
    </lineage>
</organism>
<reference evidence="2 3" key="1">
    <citation type="submission" date="2014-04" db="EMBL/GenBank/DDBJ databases">
        <authorList>
            <consortium name="DOE Joint Genome Institute"/>
            <person name="Kuo A."/>
            <person name="Kohler A."/>
            <person name="Nagy L.G."/>
            <person name="Floudas D."/>
            <person name="Copeland A."/>
            <person name="Barry K.W."/>
            <person name="Cichocki N."/>
            <person name="Veneault-Fourrey C."/>
            <person name="LaButti K."/>
            <person name="Lindquist E.A."/>
            <person name="Lipzen A."/>
            <person name="Lundell T."/>
            <person name="Morin E."/>
            <person name="Murat C."/>
            <person name="Sun H."/>
            <person name="Tunlid A."/>
            <person name="Henrissat B."/>
            <person name="Grigoriev I.V."/>
            <person name="Hibbett D.S."/>
            <person name="Martin F."/>
            <person name="Nordberg H.P."/>
            <person name="Cantor M.N."/>
            <person name="Hua S.X."/>
        </authorList>
    </citation>
    <scope>NUCLEOTIDE SEQUENCE [LARGE SCALE GENOMIC DNA]</scope>
    <source>
        <strain evidence="2 3">LaAM-08-1</strain>
    </source>
</reference>
<evidence type="ECO:0000313" key="3">
    <source>
        <dbReference type="Proteomes" id="UP000054477"/>
    </source>
</evidence>
<dbReference type="OrthoDB" id="2985972at2759"/>
<feature type="compositionally biased region" description="Basic and acidic residues" evidence="1">
    <location>
        <begin position="90"/>
        <end position="99"/>
    </location>
</feature>
<dbReference type="Gene3D" id="3.30.710.10">
    <property type="entry name" value="Potassium Channel Kv1.1, Chain A"/>
    <property type="match status" value="1"/>
</dbReference>
<keyword evidence="3" id="KW-1185">Reference proteome</keyword>
<dbReference type="STRING" id="1095629.A0A0C9Y4R5"/>
<evidence type="ECO:0008006" key="4">
    <source>
        <dbReference type="Google" id="ProtNLM"/>
    </source>
</evidence>
<evidence type="ECO:0000313" key="2">
    <source>
        <dbReference type="EMBL" id="KIK03068.1"/>
    </source>
</evidence>
<protein>
    <recommendedName>
        <fullName evidence="4">BTB domain-containing protein</fullName>
    </recommendedName>
</protein>
<dbReference type="AlphaFoldDB" id="A0A0C9Y4R5"/>
<dbReference type="HOGENOM" id="CLU_047592_4_2_1"/>
<feature type="compositionally biased region" description="Polar residues" evidence="1">
    <location>
        <begin position="15"/>
        <end position="28"/>
    </location>
</feature>
<feature type="region of interest" description="Disordered" evidence="1">
    <location>
        <begin position="75"/>
        <end position="100"/>
    </location>
</feature>
<proteinExistence type="predicted"/>
<dbReference type="InterPro" id="IPR011333">
    <property type="entry name" value="SKP1/BTB/POZ_sf"/>
</dbReference>